<organism evidence="1 2">
    <name type="scientific">Cryptosporangium arvum DSM 44712</name>
    <dbReference type="NCBI Taxonomy" id="927661"/>
    <lineage>
        <taxon>Bacteria</taxon>
        <taxon>Bacillati</taxon>
        <taxon>Actinomycetota</taxon>
        <taxon>Actinomycetes</taxon>
        <taxon>Cryptosporangiales</taxon>
        <taxon>Cryptosporangiaceae</taxon>
        <taxon>Cryptosporangium</taxon>
    </lineage>
</organism>
<dbReference type="Pfam" id="PF13591">
    <property type="entry name" value="MerR_2"/>
    <property type="match status" value="1"/>
</dbReference>
<dbReference type="Gene3D" id="1.10.1660.10">
    <property type="match status" value="1"/>
</dbReference>
<dbReference type="EMBL" id="JFBT01000001">
    <property type="protein sequence ID" value="EXG82164.1"/>
    <property type="molecule type" value="Genomic_DNA"/>
</dbReference>
<proteinExistence type="predicted"/>
<accession>A0A010ZTZ0</accession>
<name>A0A010ZTZ0_9ACTN</name>
<reference evidence="1 2" key="1">
    <citation type="submission" date="2013-07" db="EMBL/GenBank/DDBJ databases">
        <authorList>
            <consortium name="DOE Joint Genome Institute"/>
            <person name="Eisen J."/>
            <person name="Huntemann M."/>
            <person name="Han J."/>
            <person name="Chen A."/>
            <person name="Kyrpides N."/>
            <person name="Mavromatis K."/>
            <person name="Markowitz V."/>
            <person name="Palaniappan K."/>
            <person name="Ivanova N."/>
            <person name="Schaumberg A."/>
            <person name="Pati A."/>
            <person name="Liolios K."/>
            <person name="Nordberg H.P."/>
            <person name="Cantor M.N."/>
            <person name="Hua S.X."/>
            <person name="Woyke T."/>
        </authorList>
    </citation>
    <scope>NUCLEOTIDE SEQUENCE [LARGE SCALE GENOMIC DNA]</scope>
    <source>
        <strain evidence="1 2">DSM 44712</strain>
    </source>
</reference>
<dbReference type="OrthoDB" id="5526358at2"/>
<evidence type="ECO:0000313" key="1">
    <source>
        <dbReference type="EMBL" id="EXG82164.1"/>
    </source>
</evidence>
<dbReference type="AlphaFoldDB" id="A0A010ZTZ0"/>
<dbReference type="Proteomes" id="UP000021053">
    <property type="component" value="Unassembled WGS sequence"/>
</dbReference>
<comment type="caution">
    <text evidence="1">The sequence shown here is derived from an EMBL/GenBank/DDBJ whole genome shotgun (WGS) entry which is preliminary data.</text>
</comment>
<dbReference type="HOGENOM" id="CLU_144710_0_0_11"/>
<evidence type="ECO:0000313" key="2">
    <source>
        <dbReference type="Proteomes" id="UP000021053"/>
    </source>
</evidence>
<keyword evidence="2" id="KW-1185">Reference proteome</keyword>
<gene>
    <name evidence="1" type="ORF">CryarDRAFT_3309</name>
</gene>
<sequence>MTYPLVRTPGRAIGRLSLTTFSRTGGVHPDLVRRLVVLGILDPERDAAGDLWFERDQLLTLARVRRLRAGLGINYTALGLVIDLLDRIAALERDLRAPPPRPTGGSSWT</sequence>
<dbReference type="PATRIC" id="fig|927661.3.peg.3266"/>
<protein>
    <submittedName>
        <fullName evidence="1">Uncharacterized protein</fullName>
    </submittedName>
</protein>